<dbReference type="AlphaFoldDB" id="A0AAV4M8M5"/>
<name>A0AAV4M8M5_9ARAC</name>
<proteinExistence type="predicted"/>
<comment type="caution">
    <text evidence="1">The sequence shown here is derived from an EMBL/GenBank/DDBJ whole genome shotgun (WGS) entry which is preliminary data.</text>
</comment>
<reference evidence="1 2" key="1">
    <citation type="submission" date="2021-06" db="EMBL/GenBank/DDBJ databases">
        <title>Caerostris darwini draft genome.</title>
        <authorList>
            <person name="Kono N."/>
            <person name="Arakawa K."/>
        </authorList>
    </citation>
    <scope>NUCLEOTIDE SEQUENCE [LARGE SCALE GENOMIC DNA]</scope>
</reference>
<evidence type="ECO:0000313" key="2">
    <source>
        <dbReference type="Proteomes" id="UP001054837"/>
    </source>
</evidence>
<evidence type="ECO:0008006" key="3">
    <source>
        <dbReference type="Google" id="ProtNLM"/>
    </source>
</evidence>
<evidence type="ECO:0000313" key="1">
    <source>
        <dbReference type="EMBL" id="GIX68225.1"/>
    </source>
</evidence>
<accession>A0AAV4M8M5</accession>
<organism evidence="1 2">
    <name type="scientific">Caerostris darwini</name>
    <dbReference type="NCBI Taxonomy" id="1538125"/>
    <lineage>
        <taxon>Eukaryota</taxon>
        <taxon>Metazoa</taxon>
        <taxon>Ecdysozoa</taxon>
        <taxon>Arthropoda</taxon>
        <taxon>Chelicerata</taxon>
        <taxon>Arachnida</taxon>
        <taxon>Araneae</taxon>
        <taxon>Araneomorphae</taxon>
        <taxon>Entelegynae</taxon>
        <taxon>Araneoidea</taxon>
        <taxon>Araneidae</taxon>
        <taxon>Caerostris</taxon>
    </lineage>
</organism>
<gene>
    <name evidence="1" type="ORF">CDAR_599341</name>
</gene>
<protein>
    <recommendedName>
        <fullName evidence="3">Ycf15</fullName>
    </recommendedName>
</protein>
<sequence>MESSGQAEANSPREQTSYFGQYRNLTYKGNSYLLKMQKGIRKKKDSLPSDKINSHSGSFCVLNSNFPFPLVEWPILTSGKTEIPSLEIGRGKRFFNV</sequence>
<dbReference type="Proteomes" id="UP001054837">
    <property type="component" value="Unassembled WGS sequence"/>
</dbReference>
<keyword evidence="2" id="KW-1185">Reference proteome</keyword>
<dbReference type="EMBL" id="BPLQ01000165">
    <property type="protein sequence ID" value="GIX68225.1"/>
    <property type="molecule type" value="Genomic_DNA"/>
</dbReference>